<dbReference type="EMBL" id="ML208346">
    <property type="protein sequence ID" value="TFK68669.1"/>
    <property type="molecule type" value="Genomic_DNA"/>
</dbReference>
<organism evidence="1 2">
    <name type="scientific">Pluteus cervinus</name>
    <dbReference type="NCBI Taxonomy" id="181527"/>
    <lineage>
        <taxon>Eukaryota</taxon>
        <taxon>Fungi</taxon>
        <taxon>Dikarya</taxon>
        <taxon>Basidiomycota</taxon>
        <taxon>Agaricomycotina</taxon>
        <taxon>Agaricomycetes</taxon>
        <taxon>Agaricomycetidae</taxon>
        <taxon>Agaricales</taxon>
        <taxon>Pluteineae</taxon>
        <taxon>Pluteaceae</taxon>
        <taxon>Pluteus</taxon>
    </lineage>
</organism>
<protein>
    <submittedName>
        <fullName evidence="1">Bola-like protein</fullName>
    </submittedName>
</protein>
<gene>
    <name evidence="1" type="ORF">BDN72DRAFT_841462</name>
</gene>
<evidence type="ECO:0000313" key="2">
    <source>
        <dbReference type="Proteomes" id="UP000308600"/>
    </source>
</evidence>
<dbReference type="Proteomes" id="UP000308600">
    <property type="component" value="Unassembled WGS sequence"/>
</dbReference>
<reference evidence="1 2" key="1">
    <citation type="journal article" date="2019" name="Nat. Ecol. Evol.">
        <title>Megaphylogeny resolves global patterns of mushroom evolution.</title>
        <authorList>
            <person name="Varga T."/>
            <person name="Krizsan K."/>
            <person name="Foldi C."/>
            <person name="Dima B."/>
            <person name="Sanchez-Garcia M."/>
            <person name="Sanchez-Ramirez S."/>
            <person name="Szollosi G.J."/>
            <person name="Szarkandi J.G."/>
            <person name="Papp V."/>
            <person name="Albert L."/>
            <person name="Andreopoulos W."/>
            <person name="Angelini C."/>
            <person name="Antonin V."/>
            <person name="Barry K.W."/>
            <person name="Bougher N.L."/>
            <person name="Buchanan P."/>
            <person name="Buyck B."/>
            <person name="Bense V."/>
            <person name="Catcheside P."/>
            <person name="Chovatia M."/>
            <person name="Cooper J."/>
            <person name="Damon W."/>
            <person name="Desjardin D."/>
            <person name="Finy P."/>
            <person name="Geml J."/>
            <person name="Haridas S."/>
            <person name="Hughes K."/>
            <person name="Justo A."/>
            <person name="Karasinski D."/>
            <person name="Kautmanova I."/>
            <person name="Kiss B."/>
            <person name="Kocsube S."/>
            <person name="Kotiranta H."/>
            <person name="LaButti K.M."/>
            <person name="Lechner B.E."/>
            <person name="Liimatainen K."/>
            <person name="Lipzen A."/>
            <person name="Lukacs Z."/>
            <person name="Mihaltcheva S."/>
            <person name="Morgado L.N."/>
            <person name="Niskanen T."/>
            <person name="Noordeloos M.E."/>
            <person name="Ohm R.A."/>
            <person name="Ortiz-Santana B."/>
            <person name="Ovrebo C."/>
            <person name="Racz N."/>
            <person name="Riley R."/>
            <person name="Savchenko A."/>
            <person name="Shiryaev A."/>
            <person name="Soop K."/>
            <person name="Spirin V."/>
            <person name="Szebenyi C."/>
            <person name="Tomsovsky M."/>
            <person name="Tulloss R.E."/>
            <person name="Uehling J."/>
            <person name="Grigoriev I.V."/>
            <person name="Vagvolgyi C."/>
            <person name="Papp T."/>
            <person name="Martin F.M."/>
            <person name="Miettinen O."/>
            <person name="Hibbett D.S."/>
            <person name="Nagy L.G."/>
        </authorList>
    </citation>
    <scope>NUCLEOTIDE SEQUENCE [LARGE SCALE GENOMIC DNA]</scope>
    <source>
        <strain evidence="1 2">NL-1719</strain>
    </source>
</reference>
<accession>A0ACD3ATK9</accession>
<keyword evidence="2" id="KW-1185">Reference proteome</keyword>
<sequence>MSATTLGPVEESIRTKVQLLLAPTALRITNNSWQHRHHTAMRDQGGGNGETHFSVEVVSDAFTGKTTMQRHRMIYAALSDEFAQGLHALSLKTRTTAEAQKPELPTEPA</sequence>
<proteinExistence type="predicted"/>
<evidence type="ECO:0000313" key="1">
    <source>
        <dbReference type="EMBL" id="TFK68669.1"/>
    </source>
</evidence>
<name>A0ACD3ATK9_9AGAR</name>